<keyword evidence="2" id="KW-1185">Reference proteome</keyword>
<comment type="caution">
    <text evidence="1">The sequence shown here is derived from an EMBL/GenBank/DDBJ whole genome shotgun (WGS) entry which is preliminary data.</text>
</comment>
<dbReference type="RefSeq" id="WP_196153844.1">
    <property type="nucleotide sequence ID" value="NZ_JADMLG010000026.1"/>
</dbReference>
<sequence length="177" mass="19471">MTQPSHGAPSSLVNPPYWLIYGLAWPAGEADFAEAAVAVAPTAVPRHVLSRAAADVFDLTIAIARQNNWRAVFLSDITQWLDTQQRTWADIGIDYEQVCNELSETPILQLFLTLSQLGYALLCDASRNGLTIHTANGTWQTGLRERDDLRAQLSDNLARDWPPYATSVFEKQAGGTA</sequence>
<reference evidence="1" key="1">
    <citation type="submission" date="2020-11" db="EMBL/GenBank/DDBJ databases">
        <title>Nocardia NEAU-351.nov., a novel actinomycete isolated from the cow dung.</title>
        <authorList>
            <person name="Zhang X."/>
        </authorList>
    </citation>
    <scope>NUCLEOTIDE SEQUENCE</scope>
    <source>
        <strain evidence="1">NEAU-351</strain>
    </source>
</reference>
<gene>
    <name evidence="1" type="ORF">IT779_35330</name>
</gene>
<evidence type="ECO:0000313" key="1">
    <source>
        <dbReference type="EMBL" id="MBH0781557.1"/>
    </source>
</evidence>
<dbReference type="AlphaFoldDB" id="A0A931IGX9"/>
<proteinExistence type="predicted"/>
<name>A0A931IGX9_9NOCA</name>
<protein>
    <submittedName>
        <fullName evidence="1">Uncharacterized protein</fullName>
    </submittedName>
</protein>
<accession>A0A931IGX9</accession>
<dbReference type="Proteomes" id="UP000655751">
    <property type="component" value="Unassembled WGS sequence"/>
</dbReference>
<evidence type="ECO:0000313" key="2">
    <source>
        <dbReference type="Proteomes" id="UP000655751"/>
    </source>
</evidence>
<organism evidence="1 2">
    <name type="scientific">Nocardia bovistercoris</name>
    <dbReference type="NCBI Taxonomy" id="2785916"/>
    <lineage>
        <taxon>Bacteria</taxon>
        <taxon>Bacillati</taxon>
        <taxon>Actinomycetota</taxon>
        <taxon>Actinomycetes</taxon>
        <taxon>Mycobacteriales</taxon>
        <taxon>Nocardiaceae</taxon>
        <taxon>Nocardia</taxon>
    </lineage>
</organism>
<dbReference type="EMBL" id="JADMLG010000026">
    <property type="protein sequence ID" value="MBH0781557.1"/>
    <property type="molecule type" value="Genomic_DNA"/>
</dbReference>